<protein>
    <submittedName>
        <fullName evidence="2">27556_t:CDS:1</fullName>
    </submittedName>
</protein>
<feature type="compositionally biased region" description="Polar residues" evidence="1">
    <location>
        <begin position="31"/>
        <end position="42"/>
    </location>
</feature>
<proteinExistence type="predicted"/>
<evidence type="ECO:0000313" key="3">
    <source>
        <dbReference type="Proteomes" id="UP000789901"/>
    </source>
</evidence>
<evidence type="ECO:0000313" key="2">
    <source>
        <dbReference type="EMBL" id="CAG8818669.1"/>
    </source>
</evidence>
<feature type="compositionally biased region" description="Basic and acidic residues" evidence="1">
    <location>
        <begin position="43"/>
        <end position="53"/>
    </location>
</feature>
<dbReference type="Proteomes" id="UP000789901">
    <property type="component" value="Unassembled WGS sequence"/>
</dbReference>
<gene>
    <name evidence="2" type="ORF">GMARGA_LOCUS27110</name>
</gene>
<keyword evidence="3" id="KW-1185">Reference proteome</keyword>
<reference evidence="2 3" key="1">
    <citation type="submission" date="2021-06" db="EMBL/GenBank/DDBJ databases">
        <authorList>
            <person name="Kallberg Y."/>
            <person name="Tangrot J."/>
            <person name="Rosling A."/>
        </authorList>
    </citation>
    <scope>NUCLEOTIDE SEQUENCE [LARGE SCALE GENOMIC DNA]</scope>
    <source>
        <strain evidence="2 3">120-4 pot B 10/14</strain>
    </source>
</reference>
<sequence>EAKKKNNETKEIQAEVPAQSLFQEEELGKKQNVTINESNSSEKLQDTSAERDQMETLQEQSELVVTDELALKEYSPLLSHMQIG</sequence>
<evidence type="ECO:0000256" key="1">
    <source>
        <dbReference type="SAM" id="MobiDB-lite"/>
    </source>
</evidence>
<name>A0ABN7W8C6_GIGMA</name>
<comment type="caution">
    <text evidence="2">The sequence shown here is derived from an EMBL/GenBank/DDBJ whole genome shotgun (WGS) entry which is preliminary data.</text>
</comment>
<accession>A0ABN7W8C6</accession>
<feature type="region of interest" description="Disordered" evidence="1">
    <location>
        <begin position="30"/>
        <end position="53"/>
    </location>
</feature>
<feature type="non-terminal residue" evidence="2">
    <location>
        <position position="1"/>
    </location>
</feature>
<organism evidence="2 3">
    <name type="scientific">Gigaspora margarita</name>
    <dbReference type="NCBI Taxonomy" id="4874"/>
    <lineage>
        <taxon>Eukaryota</taxon>
        <taxon>Fungi</taxon>
        <taxon>Fungi incertae sedis</taxon>
        <taxon>Mucoromycota</taxon>
        <taxon>Glomeromycotina</taxon>
        <taxon>Glomeromycetes</taxon>
        <taxon>Diversisporales</taxon>
        <taxon>Gigasporaceae</taxon>
        <taxon>Gigaspora</taxon>
    </lineage>
</organism>
<dbReference type="EMBL" id="CAJVQB010032691">
    <property type="protein sequence ID" value="CAG8818669.1"/>
    <property type="molecule type" value="Genomic_DNA"/>
</dbReference>